<feature type="domain" description="Acyl-CoA dehydrogenase/oxidase N-terminal" evidence="14">
    <location>
        <begin position="23"/>
        <end position="133"/>
    </location>
</feature>
<dbReference type="Pfam" id="PF02771">
    <property type="entry name" value="Acyl-CoA_dh_N"/>
    <property type="match status" value="1"/>
</dbReference>
<dbReference type="InterPro" id="IPR037069">
    <property type="entry name" value="AcylCoA_DH/ox_N_sf"/>
</dbReference>
<dbReference type="InterPro" id="IPR006091">
    <property type="entry name" value="Acyl-CoA_Oxase/DH_mid-dom"/>
</dbReference>
<feature type="domain" description="Acyl-CoA dehydrogenase/oxidase C-terminal" evidence="12">
    <location>
        <begin position="245"/>
        <end position="391"/>
    </location>
</feature>
<dbReference type="InterPro" id="IPR006089">
    <property type="entry name" value="Acyl-CoA_DH_CS"/>
</dbReference>
<dbReference type="Pfam" id="PF02770">
    <property type="entry name" value="Acyl-CoA_dh_M"/>
    <property type="match status" value="1"/>
</dbReference>
<evidence type="ECO:0000256" key="3">
    <source>
        <dbReference type="ARBA" id="ARBA00022630"/>
    </source>
</evidence>
<dbReference type="PROSITE" id="PS00072">
    <property type="entry name" value="ACYL_COA_DH_1"/>
    <property type="match status" value="1"/>
</dbReference>
<dbReference type="Gene3D" id="1.20.140.10">
    <property type="entry name" value="Butyryl-CoA Dehydrogenase, subunit A, domain 3"/>
    <property type="match status" value="1"/>
</dbReference>
<evidence type="ECO:0000256" key="6">
    <source>
        <dbReference type="ARBA" id="ARBA00023002"/>
    </source>
</evidence>
<comment type="catalytic activity">
    <reaction evidence="10">
        <text>glutaryl-CoA + oxidized [electron-transfer flavoprotein] + 2 H(+) = (2E)-butenoyl-CoA + reduced [electron-transfer flavoprotein] + CO2</text>
        <dbReference type="Rhea" id="RHEA:13389"/>
        <dbReference type="Rhea" id="RHEA-COMP:10685"/>
        <dbReference type="Rhea" id="RHEA-COMP:10686"/>
        <dbReference type="ChEBI" id="CHEBI:15378"/>
        <dbReference type="ChEBI" id="CHEBI:16526"/>
        <dbReference type="ChEBI" id="CHEBI:57332"/>
        <dbReference type="ChEBI" id="CHEBI:57378"/>
        <dbReference type="ChEBI" id="CHEBI:57692"/>
        <dbReference type="ChEBI" id="CHEBI:58307"/>
        <dbReference type="EC" id="1.3.8.6"/>
    </reaction>
</comment>
<gene>
    <name evidence="15" type="ORF">NQU55_34110</name>
</gene>
<dbReference type="Gene3D" id="2.40.110.10">
    <property type="entry name" value="Butyryl-CoA Dehydrogenase, subunit A, domain 2"/>
    <property type="match status" value="1"/>
</dbReference>
<dbReference type="GO" id="GO:0004361">
    <property type="term" value="F:glutaryl-CoA dehydrogenase activity"/>
    <property type="evidence" value="ECO:0007669"/>
    <property type="project" value="UniProtKB-EC"/>
</dbReference>
<keyword evidence="3 11" id="KW-0285">Flavoprotein</keyword>
<protein>
    <recommendedName>
        <fullName evidence="9">glutaryl-CoA dehydrogenase (ETF)</fullName>
        <ecNumber evidence="9">1.3.8.6</ecNumber>
    </recommendedName>
</protein>
<evidence type="ECO:0000256" key="5">
    <source>
        <dbReference type="ARBA" id="ARBA00022946"/>
    </source>
</evidence>
<keyword evidence="16" id="KW-1185">Reference proteome</keyword>
<proteinExistence type="inferred from homology"/>
<dbReference type="InterPro" id="IPR052033">
    <property type="entry name" value="Glutaryl-CoA_DH_mitochondrial"/>
</dbReference>
<evidence type="ECO:0000313" key="15">
    <source>
        <dbReference type="EMBL" id="MCQ8774761.1"/>
    </source>
</evidence>
<dbReference type="FunFam" id="2.40.110.10:FF:000002">
    <property type="entry name" value="Acyl-CoA dehydrogenase fadE12"/>
    <property type="match status" value="1"/>
</dbReference>
<dbReference type="GO" id="GO:0033539">
    <property type="term" value="P:fatty acid beta-oxidation using acyl-CoA dehydrogenase"/>
    <property type="evidence" value="ECO:0007669"/>
    <property type="project" value="TreeGrafter"/>
</dbReference>
<evidence type="ECO:0000256" key="9">
    <source>
        <dbReference type="ARBA" id="ARBA00039033"/>
    </source>
</evidence>
<dbReference type="SUPFAM" id="SSF47203">
    <property type="entry name" value="Acyl-CoA dehydrogenase C-terminal domain-like"/>
    <property type="match status" value="1"/>
</dbReference>
<dbReference type="InterPro" id="IPR046373">
    <property type="entry name" value="Acyl-CoA_Oxase/DH_mid-dom_sf"/>
</dbReference>
<comment type="cofactor">
    <cofactor evidence="1 11">
        <name>FAD</name>
        <dbReference type="ChEBI" id="CHEBI:57692"/>
    </cofactor>
</comment>
<dbReference type="AlphaFoldDB" id="A0A9X2LPS0"/>
<evidence type="ECO:0000259" key="14">
    <source>
        <dbReference type="Pfam" id="PF02771"/>
    </source>
</evidence>
<dbReference type="Gene3D" id="1.10.540.10">
    <property type="entry name" value="Acyl-CoA dehydrogenase/oxidase, N-terminal domain"/>
    <property type="match status" value="1"/>
</dbReference>
<dbReference type="InterPro" id="IPR009100">
    <property type="entry name" value="AcylCoA_DH/oxidase_NM_dom_sf"/>
</dbReference>
<evidence type="ECO:0000256" key="8">
    <source>
        <dbReference type="ARBA" id="ARBA00037927"/>
    </source>
</evidence>
<dbReference type="SUPFAM" id="SSF56645">
    <property type="entry name" value="Acyl-CoA dehydrogenase NM domain-like"/>
    <property type="match status" value="1"/>
</dbReference>
<dbReference type="InterPro" id="IPR036250">
    <property type="entry name" value="AcylCo_DH-like_C"/>
</dbReference>
<dbReference type="EC" id="1.3.8.6" evidence="9"/>
<evidence type="ECO:0000313" key="16">
    <source>
        <dbReference type="Proteomes" id="UP001142374"/>
    </source>
</evidence>
<evidence type="ECO:0000256" key="11">
    <source>
        <dbReference type="RuleBase" id="RU362125"/>
    </source>
</evidence>
<dbReference type="GO" id="GO:0046949">
    <property type="term" value="P:fatty-acyl-CoA biosynthetic process"/>
    <property type="evidence" value="ECO:0007669"/>
    <property type="project" value="TreeGrafter"/>
</dbReference>
<dbReference type="EMBL" id="JANIID010000054">
    <property type="protein sequence ID" value="MCQ8774761.1"/>
    <property type="molecule type" value="Genomic_DNA"/>
</dbReference>
<comment type="pathway">
    <text evidence="7">Amino-acid metabolism; lysine degradation.</text>
</comment>
<name>A0A9X2LPS0_9ACTN</name>
<dbReference type="GO" id="GO:0000062">
    <property type="term" value="F:fatty-acyl-CoA binding"/>
    <property type="evidence" value="ECO:0007669"/>
    <property type="project" value="TreeGrafter"/>
</dbReference>
<keyword evidence="5" id="KW-0809">Transit peptide</keyword>
<keyword evidence="6 11" id="KW-0560">Oxidoreductase</keyword>
<evidence type="ECO:0000259" key="12">
    <source>
        <dbReference type="Pfam" id="PF00441"/>
    </source>
</evidence>
<feature type="domain" description="Acyl-CoA oxidase/dehydrogenase middle" evidence="13">
    <location>
        <begin position="137"/>
        <end position="232"/>
    </location>
</feature>
<dbReference type="FunFam" id="1.10.540.10:FF:000026">
    <property type="entry name" value="Acyl-CoA dehydrogenase medium chain"/>
    <property type="match status" value="1"/>
</dbReference>
<reference evidence="15" key="1">
    <citation type="submission" date="2022-06" db="EMBL/GenBank/DDBJ databases">
        <title>WGS of actinobacteria.</title>
        <authorList>
            <person name="Thawai C."/>
        </authorList>
    </citation>
    <scope>NUCLEOTIDE SEQUENCE</scope>
    <source>
        <strain evidence="15">AA8</strain>
    </source>
</reference>
<dbReference type="Proteomes" id="UP001142374">
    <property type="component" value="Unassembled WGS sequence"/>
</dbReference>
<evidence type="ECO:0000256" key="7">
    <source>
        <dbReference type="ARBA" id="ARBA00037899"/>
    </source>
</evidence>
<keyword evidence="4 11" id="KW-0274">FAD</keyword>
<dbReference type="Pfam" id="PF00441">
    <property type="entry name" value="Acyl-CoA_dh_1"/>
    <property type="match status" value="1"/>
</dbReference>
<accession>A0A9X2LPS0</accession>
<evidence type="ECO:0000256" key="4">
    <source>
        <dbReference type="ARBA" id="ARBA00022827"/>
    </source>
</evidence>
<dbReference type="GO" id="GO:0050660">
    <property type="term" value="F:flavin adenine dinucleotide binding"/>
    <property type="evidence" value="ECO:0007669"/>
    <property type="project" value="InterPro"/>
</dbReference>
<evidence type="ECO:0000256" key="2">
    <source>
        <dbReference type="ARBA" id="ARBA00009347"/>
    </source>
</evidence>
<dbReference type="PANTHER" id="PTHR42807">
    <property type="entry name" value="GLUTARYL-COA DEHYDROGENASE, MITOCHONDRIAL"/>
    <property type="match status" value="1"/>
</dbReference>
<evidence type="ECO:0000256" key="10">
    <source>
        <dbReference type="ARBA" id="ARBA00049493"/>
    </source>
</evidence>
<comment type="similarity">
    <text evidence="2 11">Belongs to the acyl-CoA dehydrogenase family.</text>
</comment>
<organism evidence="15 16">
    <name type="scientific">Streptomyces telluris</name>
    <dbReference type="NCBI Taxonomy" id="2720021"/>
    <lineage>
        <taxon>Bacteria</taxon>
        <taxon>Bacillati</taxon>
        <taxon>Actinomycetota</taxon>
        <taxon>Actinomycetes</taxon>
        <taxon>Kitasatosporales</taxon>
        <taxon>Streptomycetaceae</taxon>
        <taxon>Streptomyces</taxon>
    </lineage>
</organism>
<sequence length="398" mass="42487">MSPHSVAELDPVDILAVDDELGETERDIRDTVRAFARTELAPHVAEWFEADTMPREVVKHLGALGLLGMHLDGYGCAGTGATAYGVACRELEAVDSGLRSFVSTQGSLAMYALHRWGSEEQKQRWLPAMAAGEAVGCFGLTEPDAGSDPSAMRTRARRDGDDWVLDGSKMWITNSPFADVAVVWAQTDPERGAKGIRGFVVPAGTPGFTVNKITRKLSLRVSVTGELVLDGVRLPADAVLPGAAGLSGPLSCLGEARFGIVWGAVGAARACYETALEYAGQREQFGRPLAGFQLTQRKLSEMAVQVAQASLLAARLGRLKDAGRLDPAQISVGKLANVRAALDVARSARTILGGNGITLEYPVFRHMVNLETVLTYEGTEEMHLLSIGKAVTGVQAFR</sequence>
<dbReference type="InterPro" id="IPR013786">
    <property type="entry name" value="AcylCoA_DH/ox_N"/>
</dbReference>
<comment type="caution">
    <text evidence="15">The sequence shown here is derived from an EMBL/GenBank/DDBJ whole genome shotgun (WGS) entry which is preliminary data.</text>
</comment>
<evidence type="ECO:0000256" key="1">
    <source>
        <dbReference type="ARBA" id="ARBA00001974"/>
    </source>
</evidence>
<dbReference type="InterPro" id="IPR009075">
    <property type="entry name" value="AcylCo_DH/oxidase_C"/>
</dbReference>
<comment type="pathway">
    <text evidence="8">Amino-acid metabolism; tryptophan metabolism.</text>
</comment>
<dbReference type="PANTHER" id="PTHR42807:SF1">
    <property type="entry name" value="GLUTARYL-COA DEHYDROGENASE, MITOCHONDRIAL"/>
    <property type="match status" value="1"/>
</dbReference>
<evidence type="ECO:0000259" key="13">
    <source>
        <dbReference type="Pfam" id="PF02770"/>
    </source>
</evidence>
<dbReference type="RefSeq" id="WP_168094944.1">
    <property type="nucleotide sequence ID" value="NZ_JAATER010000327.1"/>
</dbReference>